<sequence>MPAPHYATDQEPCIPVLFLNGRQEYLGWRDVLLRAHLIQDLALPLPPAASAVLRLLIAMAARVSGLDAQADGHMTARQWAQRRRDLLKNPGGFDPDAVHAYFDAYTWCLFDSKRPFLQDPRLAVQCDKRAGVNKLVFGRPEGNNLSWLSPHTDTDPQPVPSDQALWHLLVHHYYGAAGQCSVRTVGGRSLGNAKAGPLRSTLSFHPLGRTLYETLLAGMPKPSRLWPDAEDRCPWEEPLPVPDPDSDDGPDPDAAPPPVSSPGRLLTGRSRHAALLIPSADGRQVIDAYLTWATQKKLPALDPYLIHHVHTGQPVTKRHRPRPADADRALWRDLDALLLAGDEDDRKGKAGKGGTAYTVQRPDAFTTLNDLPPDLRAALRVRVYGFDQDDKTVNRTWYTALTPPIWPWTQEHDPATAERIAECRKAAEEIGEHLDTVSKSAWSQVTSPAGDKAGRPPRSLPPWTRSARTLYWPRAETTFWALLDDFARPARAAFAADAVHALRTATRPAIAQHFRAAEAIAHAVAQLRGHRH</sequence>
<dbReference type="InterPro" id="IPR013381">
    <property type="entry name" value="CRISPR-assoc_prot_Cse1"/>
</dbReference>
<name>A0AB39MNF2_9ACTN</name>
<dbReference type="Pfam" id="PF09481">
    <property type="entry name" value="CRISPR_Cse1"/>
    <property type="match status" value="1"/>
</dbReference>
<evidence type="ECO:0000256" key="1">
    <source>
        <dbReference type="SAM" id="MobiDB-lite"/>
    </source>
</evidence>
<organism evidence="2">
    <name type="scientific">Streptomyces sp. R08</name>
    <dbReference type="NCBI Taxonomy" id="3238624"/>
    <lineage>
        <taxon>Bacteria</taxon>
        <taxon>Bacillati</taxon>
        <taxon>Actinomycetota</taxon>
        <taxon>Actinomycetes</taxon>
        <taxon>Kitasatosporales</taxon>
        <taxon>Streptomycetaceae</taxon>
        <taxon>Streptomyces</taxon>
    </lineage>
</organism>
<dbReference type="AlphaFoldDB" id="A0AB39MNF2"/>
<proteinExistence type="predicted"/>
<dbReference type="NCBIfam" id="TIGR02547">
    <property type="entry name" value="casA_cse1"/>
    <property type="match status" value="1"/>
</dbReference>
<accession>A0AB39MNF2</accession>
<dbReference type="EMBL" id="CP163431">
    <property type="protein sequence ID" value="XDQ07633.1"/>
    <property type="molecule type" value="Genomic_DNA"/>
</dbReference>
<protein>
    <submittedName>
        <fullName evidence="2">Type I-E CRISPR-associated protein Cse1/CasA</fullName>
    </submittedName>
</protein>
<gene>
    <name evidence="2" type="primary">casA</name>
    <name evidence="2" type="synonym">cse1</name>
    <name evidence="2" type="ORF">AB5J58_48985</name>
</gene>
<dbReference type="RefSeq" id="WP_369192404.1">
    <property type="nucleotide sequence ID" value="NZ_CP163431.1"/>
</dbReference>
<feature type="region of interest" description="Disordered" evidence="1">
    <location>
        <begin position="227"/>
        <end position="267"/>
    </location>
</feature>
<evidence type="ECO:0000313" key="2">
    <source>
        <dbReference type="EMBL" id="XDQ07633.1"/>
    </source>
</evidence>
<reference evidence="2" key="1">
    <citation type="submission" date="2024-07" db="EMBL/GenBank/DDBJ databases">
        <authorList>
            <person name="Yu S.T."/>
        </authorList>
    </citation>
    <scope>NUCLEOTIDE SEQUENCE</scope>
    <source>
        <strain evidence="2">R08</strain>
    </source>
</reference>